<dbReference type="RefSeq" id="WP_071314912.1">
    <property type="nucleotide sequence ID" value="NZ_MLQQ01000058.1"/>
</dbReference>
<keyword evidence="4" id="KW-1185">Reference proteome</keyword>
<evidence type="ECO:0000256" key="1">
    <source>
        <dbReference type="SAM" id="MobiDB-lite"/>
    </source>
</evidence>
<evidence type="ECO:0000313" key="4">
    <source>
        <dbReference type="Proteomes" id="UP000180098"/>
    </source>
</evidence>
<sequence>MKKFAITLSAATLLLGGLVGCWDAPQGTTGLGADQRGFGYHQTDQRDGAGFTGQRAGEGPITDMFTRDDRRGARGFGRDTRRPGTGLAGERGITGQHGGMTGQFGADRRGGATGAGHGAGGAGIGGAGVGGAGHGAGGAGIGGAGVGGAGHGAGGAGIGGAGVGGAGIGGAARSGHGAGFGIGGGAGAGHGAGGGAGFGASGATGFDGATERGTGLGMRGQTGFGGAAGHPGGMTGAGRGTQVENRIPGVGGAGIVGDRAGYVDDRGILRGRDGRGTTGRAGIGGLGQTGRTLQDERAGVGTRGAGRDADVRLGDRITPDTERGMRNFAYPEGYDTQTVQRINTRLADVENVRDSRVIVHDNRILVGVDADGDDIQRVEQDVRRTVGDMAGDREVTVVTERDQFNRVRTVDDRLRGGEAIDEVGATITEMFGDFGRAVQRPFERTR</sequence>
<accession>A0A1S2L6V6</accession>
<name>A0A1S2L6V6_9BACI</name>
<dbReference type="Pfam" id="PF09580">
    <property type="entry name" value="Spore_YhcN_YlaJ"/>
    <property type="match status" value="1"/>
</dbReference>
<dbReference type="AlphaFoldDB" id="A0A1S2L6V6"/>
<feature type="compositionally biased region" description="Gly residues" evidence="1">
    <location>
        <begin position="276"/>
        <end position="288"/>
    </location>
</feature>
<keyword evidence="2" id="KW-0732">Signal</keyword>
<feature type="compositionally biased region" description="Gly residues" evidence="1">
    <location>
        <begin position="214"/>
        <end position="239"/>
    </location>
</feature>
<evidence type="ECO:0000313" key="3">
    <source>
        <dbReference type="EMBL" id="OIJ07723.1"/>
    </source>
</evidence>
<feature type="region of interest" description="Disordered" evidence="1">
    <location>
        <begin position="271"/>
        <end position="308"/>
    </location>
</feature>
<dbReference type="PROSITE" id="PS51257">
    <property type="entry name" value="PROKAR_LIPOPROTEIN"/>
    <property type="match status" value="1"/>
</dbReference>
<reference evidence="3 4" key="1">
    <citation type="submission" date="2016-10" db="EMBL/GenBank/DDBJ databases">
        <title>Draft genome sequences of four alkaliphilic bacteria belonging to the Anaerobacillus genus.</title>
        <authorList>
            <person name="Bassil N.M."/>
            <person name="Lloyd J.R."/>
        </authorList>
    </citation>
    <scope>NUCLEOTIDE SEQUENCE [LARGE SCALE GENOMIC DNA]</scope>
    <source>
        <strain evidence="3 4">DSM 15340</strain>
    </source>
</reference>
<feature type="signal peptide" evidence="2">
    <location>
        <begin position="1"/>
        <end position="24"/>
    </location>
</feature>
<dbReference type="Proteomes" id="UP000180098">
    <property type="component" value="Unassembled WGS sequence"/>
</dbReference>
<feature type="chain" id="PRO_5010331418" description="Sporulation protein" evidence="2">
    <location>
        <begin position="25"/>
        <end position="446"/>
    </location>
</feature>
<evidence type="ECO:0000256" key="2">
    <source>
        <dbReference type="SAM" id="SignalP"/>
    </source>
</evidence>
<comment type="caution">
    <text evidence="3">The sequence shown here is derived from an EMBL/GenBank/DDBJ whole genome shotgun (WGS) entry which is preliminary data.</text>
</comment>
<gene>
    <name evidence="3" type="ORF">BKP35_18795</name>
</gene>
<dbReference type="OrthoDB" id="2968939at2"/>
<protein>
    <recommendedName>
        <fullName evidence="5">Sporulation protein</fullName>
    </recommendedName>
</protein>
<dbReference type="InterPro" id="IPR019076">
    <property type="entry name" value="Spore_lipoprot_YhcN/YlaJ-like"/>
</dbReference>
<dbReference type="EMBL" id="MLQQ01000058">
    <property type="protein sequence ID" value="OIJ07723.1"/>
    <property type="molecule type" value="Genomic_DNA"/>
</dbReference>
<organism evidence="3 4">
    <name type="scientific">Anaerobacillus arseniciselenatis</name>
    <dbReference type="NCBI Taxonomy" id="85682"/>
    <lineage>
        <taxon>Bacteria</taxon>
        <taxon>Bacillati</taxon>
        <taxon>Bacillota</taxon>
        <taxon>Bacilli</taxon>
        <taxon>Bacillales</taxon>
        <taxon>Bacillaceae</taxon>
        <taxon>Anaerobacillus</taxon>
    </lineage>
</organism>
<feature type="region of interest" description="Disordered" evidence="1">
    <location>
        <begin position="44"/>
        <end position="118"/>
    </location>
</feature>
<proteinExistence type="predicted"/>
<feature type="region of interest" description="Disordered" evidence="1">
    <location>
        <begin position="210"/>
        <end position="243"/>
    </location>
</feature>
<evidence type="ECO:0008006" key="5">
    <source>
        <dbReference type="Google" id="ProtNLM"/>
    </source>
</evidence>
<feature type="compositionally biased region" description="Basic and acidic residues" evidence="1">
    <location>
        <begin position="65"/>
        <end position="82"/>
    </location>
</feature>